<reference evidence="1 2" key="1">
    <citation type="submission" date="2021-01" db="EMBL/GenBank/DDBJ databases">
        <title>Chromosome-level genome assembly of a human fungal pathogen reveals clustering of transcriptionally co-regulated genes.</title>
        <authorList>
            <person name="Voorhies M."/>
            <person name="Cohen S."/>
            <person name="Shea T.P."/>
            <person name="Petrus S."/>
            <person name="Munoz J.F."/>
            <person name="Poplawski S."/>
            <person name="Goldman W.E."/>
            <person name="Michael T."/>
            <person name="Cuomo C.A."/>
            <person name="Sil A."/>
            <person name="Beyhan S."/>
        </authorList>
    </citation>
    <scope>NUCLEOTIDE SEQUENCE [LARGE SCALE GENOMIC DNA]</scope>
    <source>
        <strain evidence="1 2">G184AR</strain>
    </source>
</reference>
<comment type="caution">
    <text evidence="1">The sequence shown here is derived from an EMBL/GenBank/DDBJ whole genome shotgun (WGS) entry which is preliminary data.</text>
</comment>
<dbReference type="Proteomes" id="UP000670092">
    <property type="component" value="Unassembled WGS sequence"/>
</dbReference>
<gene>
    <name evidence="1" type="ORF">I7I52_03854</name>
</gene>
<evidence type="ECO:0000313" key="2">
    <source>
        <dbReference type="Proteomes" id="UP000670092"/>
    </source>
</evidence>
<proteinExistence type="predicted"/>
<accession>A0A8H7ZAM5</accession>
<protein>
    <submittedName>
        <fullName evidence="1">Uncharacterized protein</fullName>
    </submittedName>
</protein>
<name>A0A8H7ZAM5_AJECA</name>
<dbReference type="EMBL" id="JAEVHI010000001">
    <property type="protein sequence ID" value="KAG5305258.1"/>
    <property type="molecule type" value="Genomic_DNA"/>
</dbReference>
<sequence length="84" mass="9706">MEKKMVLSWASFCVLNFIYGRKLFRVCTYLWKFNHVILDRLEGSSNQLSSLGHGKTTHGHGFRRVWLITISGETGGDRICLFKL</sequence>
<evidence type="ECO:0000313" key="1">
    <source>
        <dbReference type="EMBL" id="KAG5305258.1"/>
    </source>
</evidence>
<dbReference type="AlphaFoldDB" id="A0A8H7ZAM5"/>
<organism evidence="1 2">
    <name type="scientific">Ajellomyces capsulatus</name>
    <name type="common">Darling's disease fungus</name>
    <name type="synonym">Histoplasma capsulatum</name>
    <dbReference type="NCBI Taxonomy" id="5037"/>
    <lineage>
        <taxon>Eukaryota</taxon>
        <taxon>Fungi</taxon>
        <taxon>Dikarya</taxon>
        <taxon>Ascomycota</taxon>
        <taxon>Pezizomycotina</taxon>
        <taxon>Eurotiomycetes</taxon>
        <taxon>Eurotiomycetidae</taxon>
        <taxon>Onygenales</taxon>
        <taxon>Ajellomycetaceae</taxon>
        <taxon>Histoplasma</taxon>
    </lineage>
</organism>
<dbReference type="VEuPathDB" id="FungiDB:I7I52_03854"/>